<evidence type="ECO:0000256" key="2">
    <source>
        <dbReference type="ARBA" id="ARBA00022692"/>
    </source>
</evidence>
<dbReference type="GO" id="GO:0055085">
    <property type="term" value="P:transmembrane transport"/>
    <property type="evidence" value="ECO:0007669"/>
    <property type="project" value="InterPro"/>
</dbReference>
<keyword evidence="3 5" id="KW-1133">Transmembrane helix</keyword>
<accession>A0A5R9IZL5</accession>
<dbReference type="Gene3D" id="1.20.1740.10">
    <property type="entry name" value="Amino acid/polyamine transporter I"/>
    <property type="match status" value="1"/>
</dbReference>
<comment type="caution">
    <text evidence="7">The sequence shown here is derived from an EMBL/GenBank/DDBJ whole genome shotgun (WGS) entry which is preliminary data.</text>
</comment>
<keyword evidence="2 5" id="KW-0812">Transmembrane</keyword>
<keyword evidence="4 5" id="KW-0472">Membrane</keyword>
<organism evidence="7 8">
    <name type="scientific">Lichenicoccus roseus</name>
    <dbReference type="NCBI Taxonomy" id="2683649"/>
    <lineage>
        <taxon>Bacteria</taxon>
        <taxon>Pseudomonadati</taxon>
        <taxon>Pseudomonadota</taxon>
        <taxon>Alphaproteobacteria</taxon>
        <taxon>Acetobacterales</taxon>
        <taxon>Acetobacteraceae</taxon>
        <taxon>Lichenicoccus</taxon>
    </lineage>
</organism>
<dbReference type="InterPro" id="IPR004841">
    <property type="entry name" value="AA-permease/SLC12A_dom"/>
</dbReference>
<dbReference type="InterPro" id="IPR050367">
    <property type="entry name" value="APC_superfamily"/>
</dbReference>
<sequence length="437" mass="44375">MRASASGTDLHGRIGLPIAFSVALKQVIGGGVIVLTGTAVGMTGAGAALAYGIACIVVLLVSLPYAVLGAARPVSGALYRWPARFIHPRAGFLGFWMVLGTHVALAAYAATFGTSLHALLPVVPAPAAGLFALALVLGLNLLGTEVSGGANIVVVALVAVALAALALAGIPAIDPHRLARLLPNGWFSLLAAAALLTFPISGATLVSELAGEMKRPARDVPVAILGATAAAAALYVAVALVAACVPGLPEAPSLGVVAQHVMGSTGAVAFAIGTGIVSMLGIMNTHLLWGSRSILMVCRDNWLPRSLATPNRRGAPIFPLCLLGLIGAVPLLARIDVADVIRIGGLGASGSAILSIACASLNARADPEAYARSPLAIPRPLLLLVSILAIAAQLATVGLLLQSLPWRLALLWILWFGIGVLLSFIRTPDVAPVEESP</sequence>
<feature type="transmembrane region" description="Helical" evidence="5">
    <location>
        <begin position="118"/>
        <end position="142"/>
    </location>
</feature>
<proteinExistence type="predicted"/>
<dbReference type="OrthoDB" id="7065842at2"/>
<feature type="transmembrane region" description="Helical" evidence="5">
    <location>
        <begin position="406"/>
        <end position="425"/>
    </location>
</feature>
<evidence type="ECO:0000313" key="8">
    <source>
        <dbReference type="Proteomes" id="UP000305654"/>
    </source>
</evidence>
<comment type="subcellular location">
    <subcellularLocation>
        <location evidence="1">Membrane</location>
        <topology evidence="1">Multi-pass membrane protein</topology>
    </subcellularLocation>
</comment>
<evidence type="ECO:0000256" key="3">
    <source>
        <dbReference type="ARBA" id="ARBA00022989"/>
    </source>
</evidence>
<dbReference type="EMBL" id="VCDI01000009">
    <property type="protein sequence ID" value="TLU70920.1"/>
    <property type="molecule type" value="Genomic_DNA"/>
</dbReference>
<feature type="transmembrane region" description="Helical" evidence="5">
    <location>
        <begin position="92"/>
        <end position="112"/>
    </location>
</feature>
<reference evidence="7 8" key="1">
    <citation type="submission" date="2019-05" db="EMBL/GenBank/DDBJ databases">
        <authorList>
            <person name="Pankratov T."/>
            <person name="Grouzdev D."/>
        </authorList>
    </citation>
    <scope>NUCLEOTIDE SEQUENCE [LARGE SCALE GENOMIC DNA]</scope>
    <source>
        <strain evidence="7 8">KEBCLARHB70R</strain>
    </source>
</reference>
<dbReference type="Pfam" id="PF00324">
    <property type="entry name" value="AA_permease"/>
    <property type="match status" value="1"/>
</dbReference>
<feature type="transmembrane region" description="Helical" evidence="5">
    <location>
        <begin position="222"/>
        <end position="248"/>
    </location>
</feature>
<dbReference type="GO" id="GO:0016020">
    <property type="term" value="C:membrane"/>
    <property type="evidence" value="ECO:0007669"/>
    <property type="project" value="UniProtKB-SubCell"/>
</dbReference>
<keyword evidence="8" id="KW-1185">Reference proteome</keyword>
<dbReference type="AlphaFoldDB" id="A0A5R9IZL5"/>
<feature type="transmembrane region" description="Helical" evidence="5">
    <location>
        <begin position="381"/>
        <end position="400"/>
    </location>
</feature>
<feature type="transmembrane region" description="Helical" evidence="5">
    <location>
        <begin position="12"/>
        <end position="36"/>
    </location>
</feature>
<dbReference type="PIRSF" id="PIRSF006060">
    <property type="entry name" value="AA_transporter"/>
    <property type="match status" value="1"/>
</dbReference>
<dbReference type="Proteomes" id="UP000305654">
    <property type="component" value="Unassembled WGS sequence"/>
</dbReference>
<gene>
    <name evidence="7" type="ORF">FE263_18835</name>
</gene>
<dbReference type="RefSeq" id="WP_138327590.1">
    <property type="nucleotide sequence ID" value="NZ_VCDI01000009.1"/>
</dbReference>
<protein>
    <submittedName>
        <fullName evidence="7">Amino acid permease</fullName>
    </submittedName>
</protein>
<evidence type="ECO:0000256" key="1">
    <source>
        <dbReference type="ARBA" id="ARBA00004141"/>
    </source>
</evidence>
<evidence type="ECO:0000313" key="7">
    <source>
        <dbReference type="EMBL" id="TLU70920.1"/>
    </source>
</evidence>
<evidence type="ECO:0000256" key="5">
    <source>
        <dbReference type="SAM" id="Phobius"/>
    </source>
</evidence>
<feature type="transmembrane region" description="Helical" evidence="5">
    <location>
        <begin position="315"/>
        <end position="335"/>
    </location>
</feature>
<feature type="transmembrane region" description="Helical" evidence="5">
    <location>
        <begin position="341"/>
        <end position="361"/>
    </location>
</feature>
<dbReference type="PANTHER" id="PTHR42770">
    <property type="entry name" value="AMINO ACID TRANSPORTER-RELATED"/>
    <property type="match status" value="1"/>
</dbReference>
<feature type="transmembrane region" description="Helical" evidence="5">
    <location>
        <begin position="185"/>
        <end position="210"/>
    </location>
</feature>
<dbReference type="PANTHER" id="PTHR42770:SF7">
    <property type="entry name" value="MEMBRANE PROTEIN"/>
    <property type="match status" value="1"/>
</dbReference>
<name>A0A5R9IZL5_9PROT</name>
<evidence type="ECO:0000259" key="6">
    <source>
        <dbReference type="Pfam" id="PF00324"/>
    </source>
</evidence>
<feature type="transmembrane region" description="Helical" evidence="5">
    <location>
        <begin position="48"/>
        <end position="71"/>
    </location>
</feature>
<feature type="transmembrane region" description="Helical" evidence="5">
    <location>
        <begin position="268"/>
        <end position="289"/>
    </location>
</feature>
<feature type="domain" description="Amino acid permease/ SLC12A" evidence="6">
    <location>
        <begin position="22"/>
        <end position="391"/>
    </location>
</feature>
<feature type="transmembrane region" description="Helical" evidence="5">
    <location>
        <begin position="149"/>
        <end position="173"/>
    </location>
</feature>
<evidence type="ECO:0000256" key="4">
    <source>
        <dbReference type="ARBA" id="ARBA00023136"/>
    </source>
</evidence>